<gene>
    <name evidence="1" type="ORF">DSM106972_075480</name>
</gene>
<accession>A0A3S1AGS3</accession>
<sequence length="74" mass="8585">MRHSPTWLLDLNQQRAQVETLGGKVADKSEGKGNTKNMIIEPTREKLNSLKMIKNELTYWHTVNFFLFDTSIGY</sequence>
<dbReference type="RefSeq" id="WP_170213632.1">
    <property type="nucleotide sequence ID" value="NZ_RSCL01000024.1"/>
</dbReference>
<proteinExistence type="predicted"/>
<reference evidence="1" key="2">
    <citation type="journal article" date="2019" name="Genome Biol. Evol.">
        <title>Day and night: Metabolic profiles and evolutionary relationships of six axenic non-marine cyanobacteria.</title>
        <authorList>
            <person name="Will S.E."/>
            <person name="Henke P."/>
            <person name="Boedeker C."/>
            <person name="Huang S."/>
            <person name="Brinkmann H."/>
            <person name="Rohde M."/>
            <person name="Jarek M."/>
            <person name="Friedl T."/>
            <person name="Seufert S."/>
            <person name="Schumacher M."/>
            <person name="Overmann J."/>
            <person name="Neumann-Schaal M."/>
            <person name="Petersen J."/>
        </authorList>
    </citation>
    <scope>NUCLEOTIDE SEQUENCE [LARGE SCALE GENOMIC DNA]</scope>
    <source>
        <strain evidence="1">PCC 7102</strain>
    </source>
</reference>
<dbReference type="EMBL" id="RSCL01000024">
    <property type="protein sequence ID" value="RUT00420.1"/>
    <property type="molecule type" value="Genomic_DNA"/>
</dbReference>
<organism evidence="1 2">
    <name type="scientific">Dulcicalothrix desertica PCC 7102</name>
    <dbReference type="NCBI Taxonomy" id="232991"/>
    <lineage>
        <taxon>Bacteria</taxon>
        <taxon>Bacillati</taxon>
        <taxon>Cyanobacteriota</taxon>
        <taxon>Cyanophyceae</taxon>
        <taxon>Nostocales</taxon>
        <taxon>Calotrichaceae</taxon>
        <taxon>Dulcicalothrix</taxon>
    </lineage>
</organism>
<evidence type="ECO:0000313" key="2">
    <source>
        <dbReference type="Proteomes" id="UP000271624"/>
    </source>
</evidence>
<name>A0A3S1AGS3_9CYAN</name>
<comment type="caution">
    <text evidence="1">The sequence shown here is derived from an EMBL/GenBank/DDBJ whole genome shotgun (WGS) entry which is preliminary data.</text>
</comment>
<keyword evidence="2" id="KW-1185">Reference proteome</keyword>
<dbReference type="Proteomes" id="UP000271624">
    <property type="component" value="Unassembled WGS sequence"/>
</dbReference>
<protein>
    <submittedName>
        <fullName evidence="1">Uncharacterized protein</fullName>
    </submittedName>
</protein>
<evidence type="ECO:0000313" key="1">
    <source>
        <dbReference type="EMBL" id="RUT00420.1"/>
    </source>
</evidence>
<dbReference type="AlphaFoldDB" id="A0A3S1AGS3"/>
<reference evidence="1" key="1">
    <citation type="submission" date="2018-12" db="EMBL/GenBank/DDBJ databases">
        <authorList>
            <person name="Will S."/>
            <person name="Neumann-Schaal M."/>
            <person name="Henke P."/>
        </authorList>
    </citation>
    <scope>NUCLEOTIDE SEQUENCE</scope>
    <source>
        <strain evidence="1">PCC 7102</strain>
    </source>
</reference>